<dbReference type="Proteomes" id="UP001619887">
    <property type="component" value="Unassembled WGS sequence"/>
</dbReference>
<dbReference type="EMBL" id="JBIYXZ010002074">
    <property type="protein sequence ID" value="KAL3058022.1"/>
    <property type="molecule type" value="Genomic_DNA"/>
</dbReference>
<reference evidence="2 3" key="2">
    <citation type="journal article" date="2024" name="G3 (Bethesda)">
        <title>The genome of the cryopelagic Antarctic bald notothen, Trematomus borchgrevinki.</title>
        <authorList>
            <person name="Rayamajhi N."/>
            <person name="Rivera-Colon A.G."/>
            <person name="Minhas B.F."/>
            <person name="Cheng C.C."/>
            <person name="Catchen J.M."/>
        </authorList>
    </citation>
    <scope>NUCLEOTIDE SEQUENCE [LARGE SCALE GENOMIC DNA]</scope>
    <source>
        <strain evidence="2">AGRC-2024</strain>
    </source>
</reference>
<comment type="caution">
    <text evidence="2">The sequence shown here is derived from an EMBL/GenBank/DDBJ whole genome shotgun (WGS) entry which is preliminary data.</text>
</comment>
<organism evidence="2 3">
    <name type="scientific">Pagothenia borchgrevinki</name>
    <name type="common">Bald rockcod</name>
    <name type="synonym">Trematomus borchgrevinki</name>
    <dbReference type="NCBI Taxonomy" id="8213"/>
    <lineage>
        <taxon>Eukaryota</taxon>
        <taxon>Metazoa</taxon>
        <taxon>Chordata</taxon>
        <taxon>Craniata</taxon>
        <taxon>Vertebrata</taxon>
        <taxon>Euteleostomi</taxon>
        <taxon>Actinopterygii</taxon>
        <taxon>Neopterygii</taxon>
        <taxon>Teleostei</taxon>
        <taxon>Neoteleostei</taxon>
        <taxon>Acanthomorphata</taxon>
        <taxon>Eupercaria</taxon>
        <taxon>Perciformes</taxon>
        <taxon>Notothenioidei</taxon>
        <taxon>Nototheniidae</taxon>
        <taxon>Pagothenia</taxon>
    </lineage>
</organism>
<evidence type="ECO:0000313" key="2">
    <source>
        <dbReference type="EMBL" id="KAL3058022.1"/>
    </source>
</evidence>
<accession>A0ABD2GVV4</accession>
<protein>
    <submittedName>
        <fullName evidence="2">Uncharacterized protein</fullName>
    </submittedName>
</protein>
<feature type="region of interest" description="Disordered" evidence="1">
    <location>
        <begin position="1"/>
        <end position="71"/>
    </location>
</feature>
<proteinExistence type="predicted"/>
<keyword evidence="3" id="KW-1185">Reference proteome</keyword>
<gene>
    <name evidence="2" type="ORF">OYC64_010240</name>
</gene>
<sequence length="71" mass="7721">MRRRCQPQVRVQEEEVSAPGQSPGGGGVSPRSESRRRRCQPQVRVQEEEVSAPGQSPGGGALEQHSMIHTS</sequence>
<name>A0ABD2GVV4_PAGBO</name>
<dbReference type="AlphaFoldDB" id="A0ABD2GVV4"/>
<evidence type="ECO:0000256" key="1">
    <source>
        <dbReference type="SAM" id="MobiDB-lite"/>
    </source>
</evidence>
<evidence type="ECO:0000313" key="3">
    <source>
        <dbReference type="Proteomes" id="UP001619887"/>
    </source>
</evidence>
<reference evidence="2 3" key="1">
    <citation type="journal article" date="2022" name="G3 (Bethesda)">
        <title>Evaluating Illumina-, Nanopore-, and PacBio-based genome assembly strategies with the bald notothen, Trematomus borchgrevinki.</title>
        <authorList>
            <person name="Rayamajhi N."/>
            <person name="Cheng C.C."/>
            <person name="Catchen J.M."/>
        </authorList>
    </citation>
    <scope>NUCLEOTIDE SEQUENCE [LARGE SCALE GENOMIC DNA]</scope>
    <source>
        <strain evidence="2">AGRC-2024</strain>
    </source>
</reference>